<gene>
    <name evidence="2" type="ORF">ACFS6J_11995</name>
</gene>
<feature type="domain" description="ADP ribosyltransferase" evidence="1">
    <location>
        <begin position="30"/>
        <end position="175"/>
    </location>
</feature>
<dbReference type="Pfam" id="PF03496">
    <property type="entry name" value="ADPrib_exo_Tox"/>
    <property type="match status" value="1"/>
</dbReference>
<dbReference type="RefSeq" id="WP_130855193.1">
    <property type="nucleotide sequence ID" value="NZ_JBHUPA010000007.1"/>
</dbReference>
<dbReference type="InterPro" id="IPR003540">
    <property type="entry name" value="ADP-ribosyltransferase"/>
</dbReference>
<dbReference type="PROSITE" id="PS51996">
    <property type="entry name" value="TR_MART"/>
    <property type="match status" value="1"/>
</dbReference>
<organism evidence="2 3">
    <name type="scientific">Olivibacter jilunii</name>
    <dbReference type="NCBI Taxonomy" id="985016"/>
    <lineage>
        <taxon>Bacteria</taxon>
        <taxon>Pseudomonadati</taxon>
        <taxon>Bacteroidota</taxon>
        <taxon>Sphingobacteriia</taxon>
        <taxon>Sphingobacteriales</taxon>
        <taxon>Sphingobacteriaceae</taxon>
        <taxon>Olivibacter</taxon>
    </lineage>
</organism>
<proteinExistence type="predicted"/>
<comment type="caution">
    <text evidence="2">The sequence shown here is derived from an EMBL/GenBank/DDBJ whole genome shotgun (WGS) entry which is preliminary data.</text>
</comment>
<reference evidence="3" key="1">
    <citation type="journal article" date="2019" name="Int. J. Syst. Evol. Microbiol.">
        <title>The Global Catalogue of Microorganisms (GCM) 10K type strain sequencing project: providing services to taxonomists for standard genome sequencing and annotation.</title>
        <authorList>
            <consortium name="The Broad Institute Genomics Platform"/>
            <consortium name="The Broad Institute Genome Sequencing Center for Infectious Disease"/>
            <person name="Wu L."/>
            <person name="Ma J."/>
        </authorList>
    </citation>
    <scope>NUCLEOTIDE SEQUENCE [LARGE SCALE GENOMIC DNA]</scope>
    <source>
        <strain evidence="3">KCTC 23098</strain>
    </source>
</reference>
<evidence type="ECO:0000313" key="2">
    <source>
        <dbReference type="EMBL" id="MFD2962512.1"/>
    </source>
</evidence>
<accession>A0ABW6AZN7</accession>
<sequence>MRRAEQYARQHLAKEVTEIRKSRRIEEHLELTLYEKAFIYKYSEDGYEGVNEILRKSQGRINTEFGELLIKCLSKLANYEGVVYRSINLSKSELEKYARALVSSHLITEPTFLSTSKSRLIAMAFNGNTLFRIFSKTGKAIEKIAKFGIHNPPDEKEVLFRPNRAFRVLEIKEEVSRITITMEEV</sequence>
<dbReference type="SUPFAM" id="SSF56399">
    <property type="entry name" value="ADP-ribosylation"/>
    <property type="match status" value="1"/>
</dbReference>
<keyword evidence="3" id="KW-1185">Reference proteome</keyword>
<dbReference type="Gene3D" id="3.90.176.10">
    <property type="entry name" value="Toxin ADP-ribosyltransferase, Chain A, domain 1"/>
    <property type="match status" value="1"/>
</dbReference>
<protein>
    <submittedName>
        <fullName evidence="2">ADP-ribosyltransferase</fullName>
    </submittedName>
</protein>
<evidence type="ECO:0000313" key="3">
    <source>
        <dbReference type="Proteomes" id="UP001597560"/>
    </source>
</evidence>
<dbReference type="Proteomes" id="UP001597560">
    <property type="component" value="Unassembled WGS sequence"/>
</dbReference>
<name>A0ABW6AZN7_9SPHI</name>
<evidence type="ECO:0000259" key="1">
    <source>
        <dbReference type="Pfam" id="PF03496"/>
    </source>
</evidence>
<dbReference type="EMBL" id="JBHUPA010000007">
    <property type="protein sequence ID" value="MFD2962512.1"/>
    <property type="molecule type" value="Genomic_DNA"/>
</dbReference>